<evidence type="ECO:0000313" key="4">
    <source>
        <dbReference type="Proteomes" id="UP001589750"/>
    </source>
</evidence>
<sequence>MSTLRLLVWHECRLTAEVIAESLRAATAATSILVLSDLHDLGREAARLGRCVAVVAGDIGAAVLDVAENLSSEAPGCNVVLVATQPTPALIDQATRGGSISIVSHNAGMAHLVHAVRGAAAGCPTIDVAVVRPRAAAEASPLSRRERDVMILTSTGCPIKEIAAKLFLTPGTVRNVSSSAIRKASARNRFEAARVASSHGWL</sequence>
<evidence type="ECO:0000313" key="3">
    <source>
        <dbReference type="EMBL" id="MFB9311663.1"/>
    </source>
</evidence>
<dbReference type="InterPro" id="IPR039420">
    <property type="entry name" value="WalR-like"/>
</dbReference>
<comment type="caution">
    <text evidence="3">The sequence shown here is derived from an EMBL/GenBank/DDBJ whole genome shotgun (WGS) entry which is preliminary data.</text>
</comment>
<dbReference type="RefSeq" id="WP_140008465.1">
    <property type="nucleotide sequence ID" value="NZ_JBHMDG010000001.1"/>
</dbReference>
<evidence type="ECO:0000256" key="1">
    <source>
        <dbReference type="ARBA" id="ARBA00023125"/>
    </source>
</evidence>
<accession>A0ABV5K4J1</accession>
<evidence type="ECO:0000259" key="2">
    <source>
        <dbReference type="PROSITE" id="PS50043"/>
    </source>
</evidence>
<dbReference type="Pfam" id="PF00196">
    <property type="entry name" value="GerE"/>
    <property type="match status" value="1"/>
</dbReference>
<dbReference type="PRINTS" id="PR00038">
    <property type="entry name" value="HTHLUXR"/>
</dbReference>
<dbReference type="PROSITE" id="PS50043">
    <property type="entry name" value="HTH_LUXR_2"/>
    <property type="match status" value="1"/>
</dbReference>
<dbReference type="CDD" id="cd06170">
    <property type="entry name" value="LuxR_C_like"/>
    <property type="match status" value="1"/>
</dbReference>
<protein>
    <submittedName>
        <fullName evidence="3">LuxR C-terminal-related transcriptional regulator</fullName>
    </submittedName>
</protein>
<dbReference type="Gene3D" id="3.40.50.2300">
    <property type="match status" value="1"/>
</dbReference>
<keyword evidence="4" id="KW-1185">Reference proteome</keyword>
<keyword evidence="1" id="KW-0238">DNA-binding</keyword>
<feature type="domain" description="HTH luxR-type" evidence="2">
    <location>
        <begin position="135"/>
        <end position="200"/>
    </location>
</feature>
<dbReference type="Proteomes" id="UP001589750">
    <property type="component" value="Unassembled WGS sequence"/>
</dbReference>
<dbReference type="InterPro" id="IPR016032">
    <property type="entry name" value="Sig_transdc_resp-reg_C-effctor"/>
</dbReference>
<proteinExistence type="predicted"/>
<name>A0ABV5K4J1_9ACTN</name>
<dbReference type="InterPro" id="IPR000792">
    <property type="entry name" value="Tscrpt_reg_LuxR_C"/>
</dbReference>
<reference evidence="3 4" key="1">
    <citation type="submission" date="2024-09" db="EMBL/GenBank/DDBJ databases">
        <authorList>
            <person name="Sun Q."/>
            <person name="Mori K."/>
        </authorList>
    </citation>
    <scope>NUCLEOTIDE SEQUENCE [LARGE SCALE GENOMIC DNA]</scope>
    <source>
        <strain evidence="3 4">JCM 9626</strain>
    </source>
</reference>
<gene>
    <name evidence="3" type="ORF">ACFFRI_01290</name>
</gene>
<dbReference type="SMART" id="SM00421">
    <property type="entry name" value="HTH_LUXR"/>
    <property type="match status" value="1"/>
</dbReference>
<dbReference type="SUPFAM" id="SSF46894">
    <property type="entry name" value="C-terminal effector domain of the bipartite response regulators"/>
    <property type="match status" value="1"/>
</dbReference>
<dbReference type="PANTHER" id="PTHR43214:SF42">
    <property type="entry name" value="TRANSCRIPTIONAL REGULATORY PROTEIN DESR"/>
    <property type="match status" value="1"/>
</dbReference>
<dbReference type="EMBL" id="JBHMDG010000001">
    <property type="protein sequence ID" value="MFB9311663.1"/>
    <property type="molecule type" value="Genomic_DNA"/>
</dbReference>
<dbReference type="PANTHER" id="PTHR43214">
    <property type="entry name" value="TWO-COMPONENT RESPONSE REGULATOR"/>
    <property type="match status" value="1"/>
</dbReference>
<organism evidence="3 4">
    <name type="scientific">Nocardioides plantarum</name>
    <dbReference type="NCBI Taxonomy" id="29299"/>
    <lineage>
        <taxon>Bacteria</taxon>
        <taxon>Bacillati</taxon>
        <taxon>Actinomycetota</taxon>
        <taxon>Actinomycetes</taxon>
        <taxon>Propionibacteriales</taxon>
        <taxon>Nocardioidaceae</taxon>
        <taxon>Nocardioides</taxon>
    </lineage>
</organism>